<proteinExistence type="predicted"/>
<feature type="coiled-coil region" evidence="1">
    <location>
        <begin position="134"/>
        <end position="161"/>
    </location>
</feature>
<dbReference type="Proteomes" id="UP000581688">
    <property type="component" value="Unassembled WGS sequence"/>
</dbReference>
<organism evidence="3 4">
    <name type="scientific">Salirhabdus euzebyi</name>
    <dbReference type="NCBI Taxonomy" id="394506"/>
    <lineage>
        <taxon>Bacteria</taxon>
        <taxon>Bacillati</taxon>
        <taxon>Bacillota</taxon>
        <taxon>Bacilli</taxon>
        <taxon>Bacillales</taxon>
        <taxon>Bacillaceae</taxon>
        <taxon>Salirhabdus</taxon>
    </lineage>
</organism>
<dbReference type="PANTHER" id="PTHR36180">
    <property type="entry name" value="DNA-BINDING PROTEIN-RELATED-RELATED"/>
    <property type="match status" value="1"/>
</dbReference>
<accession>A0A841PX80</accession>
<comment type="caution">
    <text evidence="3">The sequence shown here is derived from an EMBL/GenBank/DDBJ whole genome shotgun (WGS) entry which is preliminary data.</text>
</comment>
<dbReference type="EMBL" id="JACHGH010000001">
    <property type="protein sequence ID" value="MBB6452016.1"/>
    <property type="molecule type" value="Genomic_DNA"/>
</dbReference>
<keyword evidence="1" id="KW-0175">Coiled coil</keyword>
<sequence length="256" mass="29980">MNLKTIANDILPVYENNSGLKFVDARELHEQLFVGKDFSSWIKDRIEKYGFTENEDYKLTLTKIGERQNVTRHDYLLTLDTAKEIAMVQNNEAGRVIRKYFIQVEKQFRQQQPKTQLEVLQGTINQMIEQESRINQIALHNQQLAQENKSLKQRMDNFDRIDTIGDLQQRLNKIIKRYAWDNGVNIGTAWKQFDQAFNTAFRTNITAKRNNYAEKHCLKSLTRPQYLSLVGQLEDGIRVADKLLNQSRSGGYVYEQ</sequence>
<evidence type="ECO:0000259" key="2">
    <source>
        <dbReference type="Pfam" id="PF08346"/>
    </source>
</evidence>
<keyword evidence="4" id="KW-1185">Reference proteome</keyword>
<dbReference type="RefSeq" id="WP_174494432.1">
    <property type="nucleotide sequence ID" value="NZ_CADDWK010000001.1"/>
</dbReference>
<name>A0A841PX80_9BACI</name>
<evidence type="ECO:0000256" key="1">
    <source>
        <dbReference type="SAM" id="Coils"/>
    </source>
</evidence>
<protein>
    <submittedName>
        <fullName evidence="3">Phage anti-repressor protein</fullName>
    </submittedName>
</protein>
<dbReference type="PANTHER" id="PTHR36180:SF1">
    <property type="entry name" value="ANTA_ANTB ANTIREPRESSOR DOMAIN-CONTAINING PROTEIN"/>
    <property type="match status" value="1"/>
</dbReference>
<gene>
    <name evidence="3" type="ORF">HNQ94_000437</name>
</gene>
<evidence type="ECO:0000313" key="4">
    <source>
        <dbReference type="Proteomes" id="UP000581688"/>
    </source>
</evidence>
<reference evidence="3 4" key="1">
    <citation type="submission" date="2020-08" db="EMBL/GenBank/DDBJ databases">
        <title>Genomic Encyclopedia of Type Strains, Phase IV (KMG-IV): sequencing the most valuable type-strain genomes for metagenomic binning, comparative biology and taxonomic classification.</title>
        <authorList>
            <person name="Goeker M."/>
        </authorList>
    </citation>
    <scope>NUCLEOTIDE SEQUENCE [LARGE SCALE GENOMIC DNA]</scope>
    <source>
        <strain evidence="3 4">DSM 19612</strain>
    </source>
</reference>
<dbReference type="InterPro" id="IPR013557">
    <property type="entry name" value="AntA/B_antirep"/>
</dbReference>
<dbReference type="AlphaFoldDB" id="A0A841PX80"/>
<evidence type="ECO:0000313" key="3">
    <source>
        <dbReference type="EMBL" id="MBB6452016.1"/>
    </source>
</evidence>
<feature type="domain" description="AntA/AntB antirepressor" evidence="2">
    <location>
        <begin position="23"/>
        <end position="91"/>
    </location>
</feature>
<dbReference type="Pfam" id="PF08346">
    <property type="entry name" value="AntA"/>
    <property type="match status" value="1"/>
</dbReference>